<feature type="non-terminal residue" evidence="1">
    <location>
        <position position="95"/>
    </location>
</feature>
<gene>
    <name evidence="1" type="ORF">DM02DRAFT_505225</name>
</gene>
<evidence type="ECO:0000313" key="2">
    <source>
        <dbReference type="Proteomes" id="UP000244855"/>
    </source>
</evidence>
<dbReference type="AlphaFoldDB" id="A0A2V1DWQ4"/>
<reference evidence="1 2" key="1">
    <citation type="journal article" date="2018" name="Sci. Rep.">
        <title>Comparative genomics provides insights into the lifestyle and reveals functional heterogeneity of dark septate endophytic fungi.</title>
        <authorList>
            <person name="Knapp D.G."/>
            <person name="Nemeth J.B."/>
            <person name="Barry K."/>
            <person name="Hainaut M."/>
            <person name="Henrissat B."/>
            <person name="Johnson J."/>
            <person name="Kuo A."/>
            <person name="Lim J.H.P."/>
            <person name="Lipzen A."/>
            <person name="Nolan M."/>
            <person name="Ohm R.A."/>
            <person name="Tamas L."/>
            <person name="Grigoriev I.V."/>
            <person name="Spatafora J.W."/>
            <person name="Nagy L.G."/>
            <person name="Kovacs G.M."/>
        </authorList>
    </citation>
    <scope>NUCLEOTIDE SEQUENCE [LARGE SCALE GENOMIC DNA]</scope>
    <source>
        <strain evidence="1 2">DSE2036</strain>
    </source>
</reference>
<dbReference type="OrthoDB" id="3770800at2759"/>
<dbReference type="EMBL" id="KZ805353">
    <property type="protein sequence ID" value="PVI01734.1"/>
    <property type="molecule type" value="Genomic_DNA"/>
</dbReference>
<accession>A0A2V1DWQ4</accession>
<organism evidence="1 2">
    <name type="scientific">Periconia macrospinosa</name>
    <dbReference type="NCBI Taxonomy" id="97972"/>
    <lineage>
        <taxon>Eukaryota</taxon>
        <taxon>Fungi</taxon>
        <taxon>Dikarya</taxon>
        <taxon>Ascomycota</taxon>
        <taxon>Pezizomycotina</taxon>
        <taxon>Dothideomycetes</taxon>
        <taxon>Pleosporomycetidae</taxon>
        <taxon>Pleosporales</taxon>
        <taxon>Massarineae</taxon>
        <taxon>Periconiaceae</taxon>
        <taxon>Periconia</taxon>
    </lineage>
</organism>
<feature type="non-terminal residue" evidence="1">
    <location>
        <position position="1"/>
    </location>
</feature>
<proteinExistence type="predicted"/>
<name>A0A2V1DWQ4_9PLEO</name>
<keyword evidence="2" id="KW-1185">Reference proteome</keyword>
<evidence type="ECO:0000313" key="1">
    <source>
        <dbReference type="EMBL" id="PVI01734.1"/>
    </source>
</evidence>
<dbReference type="Proteomes" id="UP000244855">
    <property type="component" value="Unassembled WGS sequence"/>
</dbReference>
<sequence>WGPYKSEANKAVDLRCNSDGLSGHFEQGQTKYFCRAHGSLEHDPHSKPQKSEFWVQWKGKGSATLSDGECKKRLKNEINGCECGGESKIGKWYFR</sequence>
<protein>
    <submittedName>
        <fullName evidence="1">Uncharacterized protein</fullName>
    </submittedName>
</protein>